<dbReference type="GO" id="GO:0006310">
    <property type="term" value="P:DNA recombination"/>
    <property type="evidence" value="ECO:0007669"/>
    <property type="project" value="UniProtKB-KW"/>
</dbReference>
<evidence type="ECO:0000313" key="4">
    <source>
        <dbReference type="Proteomes" id="UP000242700"/>
    </source>
</evidence>
<evidence type="ECO:0000256" key="1">
    <source>
        <dbReference type="ARBA" id="ARBA00023172"/>
    </source>
</evidence>
<dbReference type="AlphaFoldDB" id="A0A1G9BT35"/>
<dbReference type="Pfam" id="PF00589">
    <property type="entry name" value="Phage_integrase"/>
    <property type="match status" value="1"/>
</dbReference>
<dbReference type="Gene3D" id="1.10.443.10">
    <property type="entry name" value="Intergrase catalytic core"/>
    <property type="match status" value="1"/>
</dbReference>
<dbReference type="PANTHER" id="PTHR30349">
    <property type="entry name" value="PHAGE INTEGRASE-RELATED"/>
    <property type="match status" value="1"/>
</dbReference>
<reference evidence="4" key="1">
    <citation type="submission" date="2016-10" db="EMBL/GenBank/DDBJ databases">
        <authorList>
            <person name="Varghese N."/>
            <person name="Submissions S."/>
        </authorList>
    </citation>
    <scope>NUCLEOTIDE SEQUENCE [LARGE SCALE GENOMIC DNA]</scope>
    <source>
        <strain evidence="4">CGMCC 1.8911</strain>
    </source>
</reference>
<dbReference type="InterPro" id="IPR011010">
    <property type="entry name" value="DNA_brk_join_enz"/>
</dbReference>
<dbReference type="InterPro" id="IPR050090">
    <property type="entry name" value="Tyrosine_recombinase_XerCD"/>
</dbReference>
<dbReference type="InterPro" id="IPR013762">
    <property type="entry name" value="Integrase-like_cat_sf"/>
</dbReference>
<name>A0A1G9BT35_9STAP</name>
<dbReference type="STRING" id="586411.SAMN05216187_108104"/>
<sequence length="181" mass="21532">MNFVEPIRDPNTLEMVVKHLEKTNERNYIMFIIGLYTGLRISDILLLQVKHIDKNEIRIREKKTNKQRVIPLNNKLKRPLMKYIDGMESYEFIIQSREGINQPLSRSMAYKVIKELENYFRLAALGTHTMRKTFGYHYYKETKDVVTLQKIFNHSSQSETLKYIGITQDEISTAIMQMNYF</sequence>
<dbReference type="PROSITE" id="PS51898">
    <property type="entry name" value="TYR_RECOMBINASE"/>
    <property type="match status" value="1"/>
</dbReference>
<dbReference type="PANTHER" id="PTHR30349:SF82">
    <property type="entry name" value="INTEGRASE_RECOMBINASE YOEC-RELATED"/>
    <property type="match status" value="1"/>
</dbReference>
<dbReference type="GO" id="GO:0015074">
    <property type="term" value="P:DNA integration"/>
    <property type="evidence" value="ECO:0007669"/>
    <property type="project" value="InterPro"/>
</dbReference>
<dbReference type="GO" id="GO:0003677">
    <property type="term" value="F:DNA binding"/>
    <property type="evidence" value="ECO:0007669"/>
    <property type="project" value="InterPro"/>
</dbReference>
<dbReference type="Proteomes" id="UP000242700">
    <property type="component" value="Unassembled WGS sequence"/>
</dbReference>
<feature type="domain" description="Tyr recombinase" evidence="2">
    <location>
        <begin position="6"/>
        <end position="176"/>
    </location>
</feature>
<keyword evidence="1" id="KW-0233">DNA recombination</keyword>
<evidence type="ECO:0000259" key="2">
    <source>
        <dbReference type="PROSITE" id="PS51898"/>
    </source>
</evidence>
<dbReference type="OrthoDB" id="9788852at2"/>
<evidence type="ECO:0000313" key="3">
    <source>
        <dbReference type="EMBL" id="SDK42648.1"/>
    </source>
</evidence>
<proteinExistence type="predicted"/>
<gene>
    <name evidence="3" type="ORF">SAMN05216187_108104</name>
</gene>
<organism evidence="3 4">
    <name type="scientific">Jeotgalicoccus aerolatus</name>
    <dbReference type="NCBI Taxonomy" id="709510"/>
    <lineage>
        <taxon>Bacteria</taxon>
        <taxon>Bacillati</taxon>
        <taxon>Bacillota</taxon>
        <taxon>Bacilli</taxon>
        <taxon>Bacillales</taxon>
        <taxon>Staphylococcaceae</taxon>
        <taxon>Jeotgalicoccus</taxon>
    </lineage>
</organism>
<protein>
    <submittedName>
        <fullName evidence="3">Phage integrase family protein</fullName>
    </submittedName>
</protein>
<dbReference type="EMBL" id="FNFI01000008">
    <property type="protein sequence ID" value="SDK42648.1"/>
    <property type="molecule type" value="Genomic_DNA"/>
</dbReference>
<dbReference type="InterPro" id="IPR002104">
    <property type="entry name" value="Integrase_catalytic"/>
</dbReference>
<accession>A0A1G9BT35</accession>
<dbReference type="RefSeq" id="WP_092598474.1">
    <property type="nucleotide sequence ID" value="NZ_FNFI01000008.1"/>
</dbReference>
<dbReference type="SUPFAM" id="SSF56349">
    <property type="entry name" value="DNA breaking-rejoining enzymes"/>
    <property type="match status" value="1"/>
</dbReference>